<evidence type="ECO:0000313" key="13">
    <source>
        <dbReference type="Proteomes" id="UP000094974"/>
    </source>
</evidence>
<evidence type="ECO:0000256" key="5">
    <source>
        <dbReference type="ARBA" id="ARBA00022806"/>
    </source>
</evidence>
<evidence type="ECO:0000313" key="12">
    <source>
        <dbReference type="EMBL" id="ODA07618.1"/>
    </source>
</evidence>
<keyword evidence="5 12" id="KW-0347">Helicase</keyword>
<evidence type="ECO:0000256" key="6">
    <source>
        <dbReference type="ARBA" id="ARBA00022840"/>
    </source>
</evidence>
<evidence type="ECO:0000256" key="3">
    <source>
        <dbReference type="ARBA" id="ARBA00022741"/>
    </source>
</evidence>
<feature type="domain" description="SF4 helicase" evidence="11">
    <location>
        <begin position="167"/>
        <end position="424"/>
    </location>
</feature>
<comment type="caution">
    <text evidence="12">The sequence shown here is derived from an EMBL/GenBank/DDBJ whole genome shotgun (WGS) entry which is preliminary data.</text>
</comment>
<dbReference type="Pfam" id="PF03796">
    <property type="entry name" value="DnaB_C"/>
    <property type="match status" value="1"/>
</dbReference>
<reference evidence="13" key="1">
    <citation type="submission" date="2016-05" db="EMBL/GenBank/DDBJ databases">
        <title>Whole genome shotgun sequencing of cultured foodborne pathogen.</title>
        <authorList>
            <person name="Zheng J."/>
            <person name="Timme R."/>
            <person name="Allard M."/>
            <person name="Strain E."/>
            <person name="Luo Y."/>
            <person name="Brown E."/>
        </authorList>
    </citation>
    <scope>NUCLEOTIDE SEQUENCE [LARGE SCALE GENOMIC DNA]</scope>
    <source>
        <strain evidence="13">CFSAN034343</strain>
    </source>
</reference>
<dbReference type="PANTHER" id="PTHR30153">
    <property type="entry name" value="REPLICATIVE DNA HELICASE DNAB"/>
    <property type="match status" value="1"/>
</dbReference>
<keyword evidence="13" id="KW-1185">Reference proteome</keyword>
<evidence type="ECO:0000256" key="4">
    <source>
        <dbReference type="ARBA" id="ARBA00022801"/>
    </source>
</evidence>
<keyword evidence="8" id="KW-0413">Isomerase</keyword>
<evidence type="ECO:0000256" key="9">
    <source>
        <dbReference type="ARBA" id="ARBA00044969"/>
    </source>
</evidence>
<evidence type="ECO:0000256" key="1">
    <source>
        <dbReference type="ARBA" id="ARBA00008428"/>
    </source>
</evidence>
<dbReference type="SUPFAM" id="SSF52540">
    <property type="entry name" value="P-loop containing nucleoside triphosphate hydrolases"/>
    <property type="match status" value="1"/>
</dbReference>
<dbReference type="InterPro" id="IPR016136">
    <property type="entry name" value="DNA_helicase_N/primase_C"/>
</dbReference>
<evidence type="ECO:0000256" key="2">
    <source>
        <dbReference type="ARBA" id="ARBA00022705"/>
    </source>
</evidence>
<keyword evidence="7" id="KW-0238">DNA-binding</keyword>
<protein>
    <recommendedName>
        <fullName evidence="9">DNA 5'-3' helicase</fullName>
        <ecNumber evidence="9">5.6.2.3</ecNumber>
    </recommendedName>
</protein>
<comment type="similarity">
    <text evidence="1">Belongs to the helicase family. DnaB subfamily.</text>
</comment>
<dbReference type="PANTHER" id="PTHR30153:SF2">
    <property type="entry name" value="REPLICATIVE DNA HELICASE"/>
    <property type="match status" value="1"/>
</dbReference>
<dbReference type="InterPro" id="IPR007694">
    <property type="entry name" value="DNA_helicase_DnaB-like_C"/>
</dbReference>
<evidence type="ECO:0000256" key="8">
    <source>
        <dbReference type="ARBA" id="ARBA00023235"/>
    </source>
</evidence>
<organism evidence="12 13">
    <name type="scientific">Paenibacillus polymyxa</name>
    <name type="common">Bacillus polymyxa</name>
    <dbReference type="NCBI Taxonomy" id="1406"/>
    <lineage>
        <taxon>Bacteria</taxon>
        <taxon>Bacillati</taxon>
        <taxon>Bacillota</taxon>
        <taxon>Bacilli</taxon>
        <taxon>Bacillales</taxon>
        <taxon>Paenibacillaceae</taxon>
        <taxon>Paenibacillus</taxon>
    </lineage>
</organism>
<dbReference type="Gene3D" id="3.40.50.300">
    <property type="entry name" value="P-loop containing nucleotide triphosphate hydrolases"/>
    <property type="match status" value="1"/>
</dbReference>
<evidence type="ECO:0000259" key="11">
    <source>
        <dbReference type="PROSITE" id="PS51199"/>
    </source>
</evidence>
<keyword evidence="2" id="KW-0235">DNA replication</keyword>
<name>A0ABX2Z8M5_PAEPO</name>
<proteinExistence type="inferred from homology"/>
<dbReference type="EC" id="5.6.2.3" evidence="9"/>
<dbReference type="Pfam" id="PF00772">
    <property type="entry name" value="DnaB"/>
    <property type="match status" value="1"/>
</dbReference>
<dbReference type="Gene3D" id="1.10.860.10">
    <property type="entry name" value="DNAb Helicase, Chain A"/>
    <property type="match status" value="1"/>
</dbReference>
<keyword evidence="3" id="KW-0547">Nucleotide-binding</keyword>
<dbReference type="GO" id="GO:0004386">
    <property type="term" value="F:helicase activity"/>
    <property type="evidence" value="ECO:0007669"/>
    <property type="project" value="UniProtKB-KW"/>
</dbReference>
<dbReference type="InterPro" id="IPR036185">
    <property type="entry name" value="DNA_heli_DnaB-like_N_sf"/>
</dbReference>
<keyword evidence="4" id="KW-0378">Hydrolase</keyword>
<keyword evidence="6" id="KW-0067">ATP-binding</keyword>
<dbReference type="SUPFAM" id="SSF48024">
    <property type="entry name" value="N-terminal domain of DnaB helicase"/>
    <property type="match status" value="1"/>
</dbReference>
<dbReference type="InterPro" id="IPR027417">
    <property type="entry name" value="P-loop_NTPase"/>
</dbReference>
<gene>
    <name evidence="12" type="ORF">A7312_09600</name>
</gene>
<comment type="catalytic activity">
    <reaction evidence="10">
        <text>ATP + H2O = ADP + phosphate + H(+)</text>
        <dbReference type="Rhea" id="RHEA:13065"/>
        <dbReference type="ChEBI" id="CHEBI:15377"/>
        <dbReference type="ChEBI" id="CHEBI:15378"/>
        <dbReference type="ChEBI" id="CHEBI:30616"/>
        <dbReference type="ChEBI" id="CHEBI:43474"/>
        <dbReference type="ChEBI" id="CHEBI:456216"/>
        <dbReference type="EC" id="5.6.2.3"/>
    </reaction>
</comment>
<dbReference type="Proteomes" id="UP000094974">
    <property type="component" value="Unassembled WGS sequence"/>
</dbReference>
<sequence>MLNTELLEAEILGSFFRDPSLVSEVAVTLEPSLFTQPWHRNLLKMILELHRTEQELSMTMLVTVFEKHLEKVGGVSYLSKLASSAVAVSMLEQNIRQLIETDARRKALDLVGEYREKFMDMSAGGFEELLDQFEQRSLDIRPKALREDTTVDDIIQWYEDLVLKTQDSARALGIMTGWSALDRLTLGFQRTNLIVIGARTSMGKSAVANEIKMRATQRGHKVADFSLEMSKAQIYNRMIANLCSIPLQAIRSGHLKPEQIERISTQMEFLRKIHIDDSRGVTAEYICSEMRRLKRQEGLDLVIVDYLQEVVEPAERNDNSGSGLHRVCQKLRKAAKDCDCAMIGLSQVKQDVESRQNKRPFVSDLSGSAAISAVADDIMLLYRDEYYNPDTTDPGILEINLAKQRNGPTGVVKLKFEKETQQIA</sequence>
<dbReference type="EMBL" id="LYND01000151">
    <property type="protein sequence ID" value="ODA07618.1"/>
    <property type="molecule type" value="Genomic_DNA"/>
</dbReference>
<evidence type="ECO:0000256" key="10">
    <source>
        <dbReference type="ARBA" id="ARBA00048954"/>
    </source>
</evidence>
<evidence type="ECO:0000256" key="7">
    <source>
        <dbReference type="ARBA" id="ARBA00023125"/>
    </source>
</evidence>
<dbReference type="InterPro" id="IPR007693">
    <property type="entry name" value="DNA_helicase_DnaB-like_N"/>
</dbReference>
<accession>A0ABX2Z8M5</accession>
<dbReference type="PROSITE" id="PS51199">
    <property type="entry name" value="SF4_HELICASE"/>
    <property type="match status" value="1"/>
</dbReference>